<evidence type="ECO:0000313" key="3">
    <source>
        <dbReference type="EMBL" id="KXK27585.1"/>
    </source>
</evidence>
<reference evidence="3 4" key="1">
    <citation type="submission" date="2015-02" db="EMBL/GenBank/DDBJ databases">
        <title>Improved understanding of the partial-nitritation anammox process through 23 genomes representing the majority of the microbial community.</title>
        <authorList>
            <person name="Speth D.R."/>
            <person name="In T Zandt M."/>
            <person name="Guerrero Cruz S."/>
            <person name="Jetten M.S."/>
            <person name="Dutilh B.E."/>
        </authorList>
    </citation>
    <scope>NUCLEOTIDE SEQUENCE [LARGE SCALE GENOMIC DNA]</scope>
    <source>
        <strain evidence="3">OLB20</strain>
    </source>
</reference>
<dbReference type="PANTHER" id="PTHR43022:SF1">
    <property type="entry name" value="PROTEIN SMF"/>
    <property type="match status" value="1"/>
</dbReference>
<dbReference type="PANTHER" id="PTHR43022">
    <property type="entry name" value="PROTEIN SMF"/>
    <property type="match status" value="1"/>
</dbReference>
<comment type="similarity">
    <text evidence="1">Belongs to the DprA/Smf family.</text>
</comment>
<dbReference type="InterPro" id="IPR003488">
    <property type="entry name" value="DprA"/>
</dbReference>
<dbReference type="GO" id="GO:0009294">
    <property type="term" value="P:DNA-mediated transformation"/>
    <property type="evidence" value="ECO:0007669"/>
    <property type="project" value="InterPro"/>
</dbReference>
<dbReference type="STRING" id="1617426.TR69_WS6001000029"/>
<comment type="caution">
    <text evidence="3">The sequence shown here is derived from an EMBL/GenBank/DDBJ whole genome shotgun (WGS) entry which is preliminary data.</text>
</comment>
<evidence type="ECO:0000259" key="2">
    <source>
        <dbReference type="Pfam" id="PF02481"/>
    </source>
</evidence>
<accession>A0A136M112</accession>
<dbReference type="Pfam" id="PF02481">
    <property type="entry name" value="DNA_processg_A"/>
    <property type="match status" value="1"/>
</dbReference>
<proteinExistence type="inferred from homology"/>
<name>A0A136M112_9BACT</name>
<dbReference type="Proteomes" id="UP000070457">
    <property type="component" value="Unassembled WGS sequence"/>
</dbReference>
<gene>
    <name evidence="3" type="ORF">TR69_WS6001000029</name>
</gene>
<dbReference type="AlphaFoldDB" id="A0A136M112"/>
<feature type="domain" description="Smf/DprA SLOG" evidence="2">
    <location>
        <begin position="36"/>
        <end position="200"/>
    </location>
</feature>
<protein>
    <recommendedName>
        <fullName evidence="2">Smf/DprA SLOG domain-containing protein</fullName>
    </recommendedName>
</protein>
<evidence type="ECO:0000313" key="4">
    <source>
        <dbReference type="Proteomes" id="UP000070457"/>
    </source>
</evidence>
<organism evidence="3 4">
    <name type="scientific">candidate division WS6 bacterium OLB20</name>
    <dbReference type="NCBI Taxonomy" id="1617426"/>
    <lineage>
        <taxon>Bacteria</taxon>
        <taxon>Candidatus Dojkabacteria</taxon>
    </lineage>
</organism>
<dbReference type="SUPFAM" id="SSF102405">
    <property type="entry name" value="MCP/YpsA-like"/>
    <property type="match status" value="1"/>
</dbReference>
<evidence type="ECO:0000256" key="1">
    <source>
        <dbReference type="ARBA" id="ARBA00006525"/>
    </source>
</evidence>
<dbReference type="InterPro" id="IPR057666">
    <property type="entry name" value="DrpA_SLOG"/>
</dbReference>
<dbReference type="Gene3D" id="3.40.50.450">
    <property type="match status" value="1"/>
</dbReference>
<dbReference type="EMBL" id="JYNZ01000001">
    <property type="protein sequence ID" value="KXK27585.1"/>
    <property type="molecule type" value="Genomic_DNA"/>
</dbReference>
<sequence length="234" mass="25230">MENPIRPPEQILNPQTLFLRNLPASYRADGRTVRAKPLPDRLFISGELLENDMHPVAIIGSRDVTIEGRNFAFQLGAGLALQGRTVVSGLALGSDTAALQGTLSKAGRAIAVLPGPLDDIRPKTNLSTARVISQMGALLSEYPSGTPYHKRLYIERNRLIVAMCSHLVIVEAKKGGGTHQAAQLAYAAGVPVSVFYNEDNQTETAYLQQAARVLDSNMLSPVYSVTEVLHAVST</sequence>